<keyword evidence="4" id="KW-1003">Cell membrane</keyword>
<dbReference type="SUPFAM" id="SSF55874">
    <property type="entry name" value="ATPase domain of HSP90 chaperone/DNA topoisomerase II/histidine kinase"/>
    <property type="match status" value="1"/>
</dbReference>
<dbReference type="Gene3D" id="3.30.565.10">
    <property type="entry name" value="Histidine kinase-like ATPase, C-terminal domain"/>
    <property type="match status" value="1"/>
</dbReference>
<dbReference type="PROSITE" id="PS50109">
    <property type="entry name" value="HIS_KIN"/>
    <property type="match status" value="1"/>
</dbReference>
<dbReference type="GO" id="GO:0005886">
    <property type="term" value="C:plasma membrane"/>
    <property type="evidence" value="ECO:0007669"/>
    <property type="project" value="UniProtKB-SubCell"/>
</dbReference>
<evidence type="ECO:0000256" key="11">
    <source>
        <dbReference type="ARBA" id="ARBA00022989"/>
    </source>
</evidence>
<evidence type="ECO:0000256" key="12">
    <source>
        <dbReference type="ARBA" id="ARBA00023012"/>
    </source>
</evidence>
<evidence type="ECO:0000256" key="6">
    <source>
        <dbReference type="ARBA" id="ARBA00022679"/>
    </source>
</evidence>
<keyword evidence="10" id="KW-0067">ATP-binding</keyword>
<dbReference type="Pfam" id="PF02743">
    <property type="entry name" value="dCache_1"/>
    <property type="match status" value="1"/>
</dbReference>
<feature type="transmembrane region" description="Helical" evidence="14">
    <location>
        <begin position="247"/>
        <end position="268"/>
    </location>
</feature>
<evidence type="ECO:0000259" key="15">
    <source>
        <dbReference type="PROSITE" id="PS50109"/>
    </source>
</evidence>
<keyword evidence="8" id="KW-0547">Nucleotide-binding</keyword>
<dbReference type="CDD" id="cd00082">
    <property type="entry name" value="HisKA"/>
    <property type="match status" value="1"/>
</dbReference>
<dbReference type="InterPro" id="IPR003661">
    <property type="entry name" value="HisK_dim/P_dom"/>
</dbReference>
<protein>
    <recommendedName>
        <fullName evidence="3">histidine kinase</fullName>
        <ecNumber evidence="3">2.7.13.3</ecNumber>
    </recommendedName>
</protein>
<comment type="subcellular location">
    <subcellularLocation>
        <location evidence="2">Cell membrane</location>
        <topology evidence="2">Multi-pass membrane protein</topology>
    </subcellularLocation>
</comment>
<keyword evidence="6" id="KW-0808">Transferase</keyword>
<dbReference type="CDD" id="cd12914">
    <property type="entry name" value="PDC1_DGC_like"/>
    <property type="match status" value="1"/>
</dbReference>
<accession>A0A398BJF3</accession>
<sequence>MIQTHNIKRFAKIFVIYILIAVVPTLIISGILTDLQMKKYEDEYKNKAQTNANLHATNIENFIGETVGRLEMLATLIKVQHSSLIDIEEIFKETQEKDKRFSGFYWANLEGDLLISSNSLNPPVNVGDRPYFQQALQSGKTSFSEAHIGRVTGRYIMTIAVPVTEDGQIKGVLLASLRLDELENTIKMLLKDEMIIVTDQSGETVIEASSLTSTKNLVDYRIDLKQPSWIITAKLSPENKHLYRHTFSYYLVAVFIIMNVLLLLIYNLQLKFKAKKEKEQNEYQKLELLGNLAASTAHEIRNPLTGINGLIKLLSEEYLDKKAQYYFEVIQKEIIRINAIVSELLVLGKPTAYTLNTYNTIDIVREIEPILQSEANYMNVELSISYCADDVPISCVQDHIKQVILNLSKNALHAMPDGGKLTISIGRDADFCFITIEDTGVGIPKDSLDQVFNPFFSMKKHGSGLGLTICKRIIDTYQGDISIQSTLNKGTLVKIRIPLSK</sequence>
<dbReference type="Gene3D" id="3.30.450.20">
    <property type="entry name" value="PAS domain"/>
    <property type="match status" value="2"/>
</dbReference>
<keyword evidence="11 14" id="KW-1133">Transmembrane helix</keyword>
<feature type="domain" description="Histidine kinase" evidence="15">
    <location>
        <begin position="295"/>
        <end position="501"/>
    </location>
</feature>
<dbReference type="PANTHER" id="PTHR43065">
    <property type="entry name" value="SENSOR HISTIDINE KINASE"/>
    <property type="match status" value="1"/>
</dbReference>
<evidence type="ECO:0000313" key="17">
    <source>
        <dbReference type="Proteomes" id="UP000266016"/>
    </source>
</evidence>
<dbReference type="AlphaFoldDB" id="A0A398BJF3"/>
<evidence type="ECO:0000256" key="9">
    <source>
        <dbReference type="ARBA" id="ARBA00022777"/>
    </source>
</evidence>
<evidence type="ECO:0000256" key="3">
    <source>
        <dbReference type="ARBA" id="ARBA00012438"/>
    </source>
</evidence>
<keyword evidence="17" id="KW-1185">Reference proteome</keyword>
<keyword evidence="12" id="KW-0902">Two-component regulatory system</keyword>
<evidence type="ECO:0000256" key="8">
    <source>
        <dbReference type="ARBA" id="ARBA00022741"/>
    </source>
</evidence>
<name>A0A398BJF3_9BACI</name>
<dbReference type="InterPro" id="IPR004358">
    <property type="entry name" value="Sig_transdc_His_kin-like_C"/>
</dbReference>
<dbReference type="GO" id="GO:0005524">
    <property type="term" value="F:ATP binding"/>
    <property type="evidence" value="ECO:0007669"/>
    <property type="project" value="UniProtKB-KW"/>
</dbReference>
<proteinExistence type="predicted"/>
<evidence type="ECO:0000256" key="2">
    <source>
        <dbReference type="ARBA" id="ARBA00004651"/>
    </source>
</evidence>
<evidence type="ECO:0000256" key="5">
    <source>
        <dbReference type="ARBA" id="ARBA00022553"/>
    </source>
</evidence>
<dbReference type="SMART" id="SM00388">
    <property type="entry name" value="HisKA"/>
    <property type="match status" value="1"/>
</dbReference>
<comment type="catalytic activity">
    <reaction evidence="1">
        <text>ATP + protein L-histidine = ADP + protein N-phospho-L-histidine.</text>
        <dbReference type="EC" id="2.7.13.3"/>
    </reaction>
</comment>
<dbReference type="InterPro" id="IPR036890">
    <property type="entry name" value="HATPase_C_sf"/>
</dbReference>
<evidence type="ECO:0000256" key="10">
    <source>
        <dbReference type="ARBA" id="ARBA00022840"/>
    </source>
</evidence>
<dbReference type="PRINTS" id="PR00344">
    <property type="entry name" value="BCTRLSENSOR"/>
</dbReference>
<evidence type="ECO:0000313" key="16">
    <source>
        <dbReference type="EMBL" id="RID89151.1"/>
    </source>
</evidence>
<evidence type="ECO:0000256" key="7">
    <source>
        <dbReference type="ARBA" id="ARBA00022692"/>
    </source>
</evidence>
<comment type="caution">
    <text evidence="16">The sequence shown here is derived from an EMBL/GenBank/DDBJ whole genome shotgun (WGS) entry which is preliminary data.</text>
</comment>
<dbReference type="Gene3D" id="1.10.287.130">
    <property type="match status" value="1"/>
</dbReference>
<dbReference type="CDD" id="cd00075">
    <property type="entry name" value="HATPase"/>
    <property type="match status" value="1"/>
</dbReference>
<dbReference type="Pfam" id="PF00512">
    <property type="entry name" value="HisKA"/>
    <property type="match status" value="1"/>
</dbReference>
<organism evidence="16 17">
    <name type="scientific">Peribacillus asahii</name>
    <dbReference type="NCBI Taxonomy" id="228899"/>
    <lineage>
        <taxon>Bacteria</taxon>
        <taxon>Bacillati</taxon>
        <taxon>Bacillota</taxon>
        <taxon>Bacilli</taxon>
        <taxon>Bacillales</taxon>
        <taxon>Bacillaceae</taxon>
        <taxon>Peribacillus</taxon>
    </lineage>
</organism>
<dbReference type="PANTHER" id="PTHR43065:SF10">
    <property type="entry name" value="PEROXIDE STRESS-ACTIVATED HISTIDINE KINASE MAK3"/>
    <property type="match status" value="1"/>
</dbReference>
<dbReference type="SUPFAM" id="SSF103190">
    <property type="entry name" value="Sensory domain-like"/>
    <property type="match status" value="1"/>
</dbReference>
<keyword evidence="7 14" id="KW-0812">Transmembrane</keyword>
<feature type="transmembrane region" description="Helical" evidence="14">
    <location>
        <begin position="12"/>
        <end position="32"/>
    </location>
</feature>
<dbReference type="EC" id="2.7.13.3" evidence="3"/>
<dbReference type="EMBL" id="QWVS01000002">
    <property type="protein sequence ID" value="RID89151.1"/>
    <property type="molecule type" value="Genomic_DNA"/>
</dbReference>
<gene>
    <name evidence="16" type="ORF">D1953_00850</name>
</gene>
<evidence type="ECO:0000256" key="1">
    <source>
        <dbReference type="ARBA" id="ARBA00000085"/>
    </source>
</evidence>
<evidence type="ECO:0000256" key="4">
    <source>
        <dbReference type="ARBA" id="ARBA00022475"/>
    </source>
</evidence>
<keyword evidence="9 16" id="KW-0418">Kinase</keyword>
<dbReference type="Pfam" id="PF02518">
    <property type="entry name" value="HATPase_c"/>
    <property type="match status" value="1"/>
</dbReference>
<keyword evidence="5" id="KW-0597">Phosphoprotein</keyword>
<dbReference type="InterPro" id="IPR005467">
    <property type="entry name" value="His_kinase_dom"/>
</dbReference>
<dbReference type="InterPro" id="IPR036097">
    <property type="entry name" value="HisK_dim/P_sf"/>
</dbReference>
<keyword evidence="13 14" id="KW-0472">Membrane</keyword>
<dbReference type="InterPro" id="IPR029151">
    <property type="entry name" value="Sensor-like_sf"/>
</dbReference>
<dbReference type="InterPro" id="IPR033479">
    <property type="entry name" value="dCache_1"/>
</dbReference>
<evidence type="ECO:0000256" key="13">
    <source>
        <dbReference type="ARBA" id="ARBA00023136"/>
    </source>
</evidence>
<evidence type="ECO:0000256" key="14">
    <source>
        <dbReference type="SAM" id="Phobius"/>
    </source>
</evidence>
<reference evidence="16 17" key="1">
    <citation type="submission" date="2018-08" db="EMBL/GenBank/DDBJ databases">
        <title>Bacillus jemisoniae sp. nov., Bacillus chryseoplanitiae sp. nov., Bacillus resnikiae sp. nov., and Bacillus frankliniae sp. nov., isolated from Viking spacecraft and associated surfaces.</title>
        <authorList>
            <person name="Seuylemezian A."/>
            <person name="Vaishampayan P."/>
        </authorList>
    </citation>
    <scope>NUCLEOTIDE SEQUENCE [LARGE SCALE GENOMIC DNA]</scope>
    <source>
        <strain evidence="16 17">MA001</strain>
    </source>
</reference>
<dbReference type="GO" id="GO:0000155">
    <property type="term" value="F:phosphorelay sensor kinase activity"/>
    <property type="evidence" value="ECO:0007669"/>
    <property type="project" value="InterPro"/>
</dbReference>
<dbReference type="Proteomes" id="UP000266016">
    <property type="component" value="Unassembled WGS sequence"/>
</dbReference>
<dbReference type="InterPro" id="IPR003594">
    <property type="entry name" value="HATPase_dom"/>
</dbReference>
<dbReference type="SUPFAM" id="SSF47384">
    <property type="entry name" value="Homodimeric domain of signal transducing histidine kinase"/>
    <property type="match status" value="1"/>
</dbReference>
<dbReference type="RefSeq" id="WP_119115262.1">
    <property type="nucleotide sequence ID" value="NZ_QWVS01000002.1"/>
</dbReference>
<dbReference type="SMART" id="SM00387">
    <property type="entry name" value="HATPase_c"/>
    <property type="match status" value="1"/>
</dbReference>